<dbReference type="RefSeq" id="WP_264743549.1">
    <property type="nucleotide sequence ID" value="NZ_JAPDHV010000004.1"/>
</dbReference>
<keyword evidence="2" id="KW-1185">Reference proteome</keyword>
<accession>A0ABT3HP98</accession>
<gene>
    <name evidence="1" type="ORF">OH806_10060</name>
</gene>
<name>A0ABT3HP98_9FLAO</name>
<evidence type="ECO:0008006" key="3">
    <source>
        <dbReference type="Google" id="ProtNLM"/>
    </source>
</evidence>
<proteinExistence type="predicted"/>
<organism evidence="1 2">
    <name type="scientific">Chryseobacterium oryctis</name>
    <dbReference type="NCBI Taxonomy" id="2952618"/>
    <lineage>
        <taxon>Bacteria</taxon>
        <taxon>Pseudomonadati</taxon>
        <taxon>Bacteroidota</taxon>
        <taxon>Flavobacteriia</taxon>
        <taxon>Flavobacteriales</taxon>
        <taxon>Weeksellaceae</taxon>
        <taxon>Chryseobacterium group</taxon>
        <taxon>Chryseobacterium</taxon>
    </lineage>
</organism>
<evidence type="ECO:0000313" key="1">
    <source>
        <dbReference type="EMBL" id="MCW3161606.1"/>
    </source>
</evidence>
<dbReference type="EMBL" id="JAPDHV010000004">
    <property type="protein sequence ID" value="MCW3161606.1"/>
    <property type="molecule type" value="Genomic_DNA"/>
</dbReference>
<sequence>MQISKSLPKPQNWQDFETLCKKLWGEIWDCPEIKKNGRQGQAQNGVDVCGIPKGETAYFGIQCKGKDEYTNKNFTTKEIDREIEKAKDFKPKLKKLYFATTADKDSKIEEYIREINLENIKEGGFEIHLYCWGDIVELIFENRNTYNYYVNSFNFKDNYDAELTFFNDTNILELSPKFRKDTVIKISKISNQYNPRNNALDLLGPSFGSSRKEKINASLCRLQFKLVNTGKKDITNFKIILDFEGEVLDIVEDNKRFSFKNIISASDIKIEKEKKQVEIISSKKILVGDDIYISDDFFIRTLTDDHSIKINWKLLSSNFKAEGVLFLVITPQIINAELKSETDYTHEIGKIIEKPIEDYWD</sequence>
<protein>
    <recommendedName>
        <fullName evidence="3">Restriction endonuclease</fullName>
    </recommendedName>
</protein>
<comment type="caution">
    <text evidence="1">The sequence shown here is derived from an EMBL/GenBank/DDBJ whole genome shotgun (WGS) entry which is preliminary data.</text>
</comment>
<evidence type="ECO:0000313" key="2">
    <source>
        <dbReference type="Proteomes" id="UP001163719"/>
    </source>
</evidence>
<reference evidence="1" key="1">
    <citation type="submission" date="2022-10" db="EMBL/GenBank/DDBJ databases">
        <title>Chryseobacterium babae sp. nov. isolated from the gut of the beetle Oryctes rhinoceros, and Chryseobacterium kimseyorum sp. nov., isolated from a stick insect rearing cage.</title>
        <authorList>
            <person name="Shelomi M."/>
            <person name="Han C.-J."/>
            <person name="Chen W.-M."/>
            <person name="Chen H.-K."/>
            <person name="Liaw S.-J."/>
            <person name="Muhle E."/>
            <person name="Clermont D."/>
        </authorList>
    </citation>
    <scope>NUCLEOTIDE SEQUENCE</scope>
    <source>
        <strain evidence="1">WLa1L2M3</strain>
    </source>
</reference>
<dbReference type="Proteomes" id="UP001163719">
    <property type="component" value="Unassembled WGS sequence"/>
</dbReference>